<proteinExistence type="predicted"/>
<organism evidence="2 3">
    <name type="scientific">Protea cynaroides</name>
    <dbReference type="NCBI Taxonomy" id="273540"/>
    <lineage>
        <taxon>Eukaryota</taxon>
        <taxon>Viridiplantae</taxon>
        <taxon>Streptophyta</taxon>
        <taxon>Embryophyta</taxon>
        <taxon>Tracheophyta</taxon>
        <taxon>Spermatophyta</taxon>
        <taxon>Magnoliopsida</taxon>
        <taxon>Proteales</taxon>
        <taxon>Proteaceae</taxon>
        <taxon>Protea</taxon>
    </lineage>
</organism>
<name>A0A9Q0QUI0_9MAGN</name>
<feature type="region of interest" description="Disordered" evidence="1">
    <location>
        <begin position="205"/>
        <end position="227"/>
    </location>
</feature>
<dbReference type="EMBL" id="JAMYWD010000005">
    <property type="protein sequence ID" value="KAJ4972403.1"/>
    <property type="molecule type" value="Genomic_DNA"/>
</dbReference>
<accession>A0A9Q0QUI0</accession>
<keyword evidence="3" id="KW-1185">Reference proteome</keyword>
<dbReference type="AlphaFoldDB" id="A0A9Q0QUI0"/>
<protein>
    <submittedName>
        <fullName evidence="2">Uncharacterized protein</fullName>
    </submittedName>
</protein>
<gene>
    <name evidence="2" type="ORF">NE237_005502</name>
</gene>
<evidence type="ECO:0000256" key="1">
    <source>
        <dbReference type="SAM" id="MobiDB-lite"/>
    </source>
</evidence>
<evidence type="ECO:0000313" key="2">
    <source>
        <dbReference type="EMBL" id="KAJ4972403.1"/>
    </source>
</evidence>
<comment type="caution">
    <text evidence="2">The sequence shown here is derived from an EMBL/GenBank/DDBJ whole genome shotgun (WGS) entry which is preliminary data.</text>
</comment>
<evidence type="ECO:0000313" key="3">
    <source>
        <dbReference type="Proteomes" id="UP001141806"/>
    </source>
</evidence>
<reference evidence="2" key="1">
    <citation type="journal article" date="2023" name="Plant J.">
        <title>The genome of the king protea, Protea cynaroides.</title>
        <authorList>
            <person name="Chang J."/>
            <person name="Duong T.A."/>
            <person name="Schoeman C."/>
            <person name="Ma X."/>
            <person name="Roodt D."/>
            <person name="Barker N."/>
            <person name="Li Z."/>
            <person name="Van de Peer Y."/>
            <person name="Mizrachi E."/>
        </authorList>
    </citation>
    <scope>NUCLEOTIDE SEQUENCE</scope>
    <source>
        <tissue evidence="2">Young leaves</tissue>
    </source>
</reference>
<dbReference type="Proteomes" id="UP001141806">
    <property type="component" value="Unassembled WGS sequence"/>
</dbReference>
<sequence>MDAGGFWPSMTRAGMLGGRSGYGLRSGSKRLSSLGNLDLIRALSRGLMQSVSTTPIVYATVNPNMVFTGNPNVNSLPVGTTNWDPNTLALGEALNVRCNVAPTVVFSKGSLSLFIWNLAGSNLPSPTVDMIRDRDGHIRGPRIGIGTGITIIAAEASQPVTEALGVGNVASLNPITTLSREDGKVKVHHDIQMVDETLINQGGDFTEVGKKKGTSRPAGDKSKKMEVQSSRVTRQGLSCVSMDDPQQWWRRKERVSPLQSICRQLLFIMPSVLWKARNDTCFDNRRSSISRLIGQIVVMCHDISVAKACSVGSIKDLQIARYLNLITGMAKSSSVVELYWQPPLTR</sequence>